<gene>
    <name evidence="2" type="ORF">BDQ94DRAFT_172976</name>
</gene>
<dbReference type="AlphaFoldDB" id="A0A3F3PUQ3"/>
<dbReference type="RefSeq" id="XP_026623627.1">
    <property type="nucleotide sequence ID" value="XM_026772066.1"/>
</dbReference>
<dbReference type="Proteomes" id="UP000253729">
    <property type="component" value="Unassembled WGS sequence"/>
</dbReference>
<evidence type="ECO:0000256" key="1">
    <source>
        <dbReference type="SAM" id="MobiDB-lite"/>
    </source>
</evidence>
<evidence type="ECO:0000313" key="2">
    <source>
        <dbReference type="EMBL" id="RDH30605.1"/>
    </source>
</evidence>
<feature type="compositionally biased region" description="Low complexity" evidence="1">
    <location>
        <begin position="22"/>
        <end position="33"/>
    </location>
</feature>
<protein>
    <submittedName>
        <fullName evidence="2">Uncharacterized protein</fullName>
    </submittedName>
</protein>
<reference evidence="2 3" key="1">
    <citation type="submission" date="2018-07" db="EMBL/GenBank/DDBJ databases">
        <title>The genomes of Aspergillus section Nigri reveals drivers in fungal speciation.</title>
        <authorList>
            <consortium name="DOE Joint Genome Institute"/>
            <person name="Vesth T.C."/>
            <person name="Nybo J."/>
            <person name="Theobald S."/>
            <person name="Brandl J."/>
            <person name="Frisvad J.C."/>
            <person name="Nielsen K.F."/>
            <person name="Lyhne E.K."/>
            <person name="Kogle M.E."/>
            <person name="Kuo A."/>
            <person name="Riley R."/>
            <person name="Clum A."/>
            <person name="Nolan M."/>
            <person name="Lipzen A."/>
            <person name="Salamov A."/>
            <person name="Henrissat B."/>
            <person name="Wiebenga A."/>
            <person name="De vries R.P."/>
            <person name="Grigoriev I.V."/>
            <person name="Mortensen U.H."/>
            <person name="Andersen M.R."/>
            <person name="Baker S.E."/>
        </authorList>
    </citation>
    <scope>NUCLEOTIDE SEQUENCE [LARGE SCALE GENOMIC DNA]</scope>
    <source>
        <strain evidence="2 3">CBS 139.54b</strain>
    </source>
</reference>
<evidence type="ECO:0000313" key="3">
    <source>
        <dbReference type="Proteomes" id="UP000253729"/>
    </source>
</evidence>
<feature type="region of interest" description="Disordered" evidence="1">
    <location>
        <begin position="378"/>
        <end position="454"/>
    </location>
</feature>
<proteinExistence type="predicted"/>
<dbReference type="EMBL" id="KZ852060">
    <property type="protein sequence ID" value="RDH30605.1"/>
    <property type="molecule type" value="Genomic_DNA"/>
</dbReference>
<feature type="compositionally biased region" description="Basic residues" evidence="1">
    <location>
        <begin position="380"/>
        <end position="395"/>
    </location>
</feature>
<keyword evidence="3" id="KW-1185">Reference proteome</keyword>
<feature type="region of interest" description="Disordered" evidence="1">
    <location>
        <begin position="1"/>
        <end position="39"/>
    </location>
</feature>
<sequence>MVTTRNTKVLKRVRNDAESSDSDSGASSNSGDETAGNPGSAHIYGHDTYFCTRDEFHDVLNHLNDMQRQPFFRRAYPSMMRDMFNKLHVGVMSWTWNWGRDEKVAHLSEDEKQCIIASLEGQCVQDDWDSIKALCPLVVRDHMCHVLLEAMLYRFIFATFIESPFWFLDGRIDPTDVEGDPQFPRRFQHLYERLRAASGFGAACLKSSIISESNDMPLLSSMPPDTEIAQVTLDRRKTLINVFTDELLERRVFQLLLRPLDDDAEVARRRHRLHRLLGEAVETIIYTEGGIYGNSMIFRLPELPVFDYEDERMTSHHYHFVNTRRIHGNAPASGGRTLIVARPGLTYVDMQSLGKVARRPPCQMFPAEVVAEALPEKPCTKPKAKSRKTKSRNKKPKTDSKPDSKSAVSETPSVSQVANVPDAENDPKEERVEKAKTPPLEHLVPRLRKTFWRE</sequence>
<feature type="compositionally biased region" description="Polar residues" evidence="1">
    <location>
        <begin position="407"/>
        <end position="418"/>
    </location>
</feature>
<feature type="compositionally biased region" description="Basic and acidic residues" evidence="1">
    <location>
        <begin position="425"/>
        <end position="436"/>
    </location>
</feature>
<name>A0A3F3PUQ3_9EURO</name>
<accession>A0A3F3PUQ3</accession>
<organism evidence="2 3">
    <name type="scientific">Aspergillus welwitschiae</name>
    <dbReference type="NCBI Taxonomy" id="1341132"/>
    <lineage>
        <taxon>Eukaryota</taxon>
        <taxon>Fungi</taxon>
        <taxon>Dikarya</taxon>
        <taxon>Ascomycota</taxon>
        <taxon>Pezizomycotina</taxon>
        <taxon>Eurotiomycetes</taxon>
        <taxon>Eurotiomycetidae</taxon>
        <taxon>Eurotiales</taxon>
        <taxon>Aspergillaceae</taxon>
        <taxon>Aspergillus</taxon>
        <taxon>Aspergillus subgen. Circumdati</taxon>
    </lineage>
</organism>
<feature type="compositionally biased region" description="Basic residues" evidence="1">
    <location>
        <begin position="445"/>
        <end position="454"/>
    </location>
</feature>
<dbReference type="GeneID" id="38140422"/>